<proteinExistence type="inferred from homology"/>
<protein>
    <recommendedName>
        <fullName evidence="3">mannan endo-1,6-alpha-mannosidase</fullName>
        <ecNumber evidence="3">3.2.1.101</ecNumber>
    </recommendedName>
</protein>
<dbReference type="InterPro" id="IPR008928">
    <property type="entry name" value="6-hairpin_glycosidase_sf"/>
</dbReference>
<dbReference type="GO" id="GO:0008496">
    <property type="term" value="F:mannan endo-1,6-alpha-mannosidase activity"/>
    <property type="evidence" value="ECO:0007669"/>
    <property type="project" value="UniProtKB-EC"/>
</dbReference>
<dbReference type="EC" id="3.2.1.101" evidence="3"/>
<dbReference type="GO" id="GO:0009272">
    <property type="term" value="P:fungal-type cell wall biogenesis"/>
    <property type="evidence" value="ECO:0007669"/>
    <property type="project" value="TreeGrafter"/>
</dbReference>
<dbReference type="Proteomes" id="UP000188318">
    <property type="component" value="Unassembled WGS sequence"/>
</dbReference>
<dbReference type="GO" id="GO:0016052">
    <property type="term" value="P:carbohydrate catabolic process"/>
    <property type="evidence" value="ECO:0007669"/>
    <property type="project" value="InterPro"/>
</dbReference>
<feature type="region of interest" description="Disordered" evidence="8">
    <location>
        <begin position="390"/>
        <end position="415"/>
    </location>
</feature>
<comment type="catalytic activity">
    <reaction evidence="1">
        <text>Random hydrolysis of (1-&gt;6)-alpha-D-mannosidic linkages in unbranched (1-&gt;6)-mannans.</text>
        <dbReference type="EC" id="3.2.1.101"/>
    </reaction>
</comment>
<evidence type="ECO:0000256" key="5">
    <source>
        <dbReference type="ARBA" id="ARBA00022801"/>
    </source>
</evidence>
<gene>
    <name evidence="11" type="ORF">ASPCADRAFT_517939</name>
</gene>
<dbReference type="InterPro" id="IPR005198">
    <property type="entry name" value="Glyco_hydro_76"/>
</dbReference>
<evidence type="ECO:0000256" key="6">
    <source>
        <dbReference type="ARBA" id="ARBA00023180"/>
    </source>
</evidence>
<dbReference type="VEuPathDB" id="FungiDB:ASPCADRAFT_517939"/>
<dbReference type="Gene3D" id="1.50.10.20">
    <property type="match status" value="1"/>
</dbReference>
<keyword evidence="7" id="KW-0326">Glycosidase</keyword>
<evidence type="ECO:0000313" key="11">
    <source>
        <dbReference type="EMBL" id="OOF92581.1"/>
    </source>
</evidence>
<dbReference type="PANTHER" id="PTHR12145:SF36">
    <property type="entry name" value="MANNAN ENDO-1,6-ALPHA-MANNOSIDASE DCW1"/>
    <property type="match status" value="1"/>
</dbReference>
<keyword evidence="5 11" id="KW-0378">Hydrolase</keyword>
<feature type="transmembrane region" description="Helical" evidence="9">
    <location>
        <begin position="421"/>
        <end position="445"/>
    </location>
</feature>
<evidence type="ECO:0000256" key="3">
    <source>
        <dbReference type="ARBA" id="ARBA00012350"/>
    </source>
</evidence>
<organism evidence="11 12">
    <name type="scientific">Aspergillus carbonarius (strain ITEM 5010)</name>
    <dbReference type="NCBI Taxonomy" id="602072"/>
    <lineage>
        <taxon>Eukaryota</taxon>
        <taxon>Fungi</taxon>
        <taxon>Dikarya</taxon>
        <taxon>Ascomycota</taxon>
        <taxon>Pezizomycotina</taxon>
        <taxon>Eurotiomycetes</taxon>
        <taxon>Eurotiomycetidae</taxon>
        <taxon>Eurotiales</taxon>
        <taxon>Aspergillaceae</taxon>
        <taxon>Aspergillus</taxon>
        <taxon>Aspergillus subgen. Circumdati</taxon>
    </lineage>
</organism>
<feature type="chain" id="PRO_5012887465" description="mannan endo-1,6-alpha-mannosidase" evidence="10">
    <location>
        <begin position="20"/>
        <end position="528"/>
    </location>
</feature>
<evidence type="ECO:0000256" key="1">
    <source>
        <dbReference type="ARBA" id="ARBA00001452"/>
    </source>
</evidence>
<keyword evidence="12" id="KW-1185">Reference proteome</keyword>
<dbReference type="SUPFAM" id="SSF48208">
    <property type="entry name" value="Six-hairpin glycosidases"/>
    <property type="match status" value="1"/>
</dbReference>
<evidence type="ECO:0000256" key="9">
    <source>
        <dbReference type="SAM" id="Phobius"/>
    </source>
</evidence>
<dbReference type="Pfam" id="PF03663">
    <property type="entry name" value="Glyco_hydro_76"/>
    <property type="match status" value="1"/>
</dbReference>
<dbReference type="OrthoDB" id="4312517at2759"/>
<dbReference type="InterPro" id="IPR014480">
    <property type="entry name" value="Mannan-1_6-alpha_mannosidase"/>
</dbReference>
<dbReference type="OMA" id="WMTRTEG"/>
<accession>A0A1R3RDM5</accession>
<keyword evidence="9" id="KW-1133">Transmembrane helix</keyword>
<reference evidence="12" key="1">
    <citation type="journal article" date="2017" name="Genome Biol.">
        <title>Comparative genomics reveals high biological diversity and specific adaptations in the industrially and medically important fungal genus Aspergillus.</title>
        <authorList>
            <person name="de Vries R.P."/>
            <person name="Riley R."/>
            <person name="Wiebenga A."/>
            <person name="Aguilar-Osorio G."/>
            <person name="Amillis S."/>
            <person name="Uchima C.A."/>
            <person name="Anderluh G."/>
            <person name="Asadollahi M."/>
            <person name="Askin M."/>
            <person name="Barry K."/>
            <person name="Battaglia E."/>
            <person name="Bayram O."/>
            <person name="Benocci T."/>
            <person name="Braus-Stromeyer S.A."/>
            <person name="Caldana C."/>
            <person name="Canovas D."/>
            <person name="Cerqueira G.C."/>
            <person name="Chen F."/>
            <person name="Chen W."/>
            <person name="Choi C."/>
            <person name="Clum A."/>
            <person name="Dos Santos R.A."/>
            <person name="Damasio A.R."/>
            <person name="Diallinas G."/>
            <person name="Emri T."/>
            <person name="Fekete E."/>
            <person name="Flipphi M."/>
            <person name="Freyberg S."/>
            <person name="Gallo A."/>
            <person name="Gournas C."/>
            <person name="Habgood R."/>
            <person name="Hainaut M."/>
            <person name="Harispe M.L."/>
            <person name="Henrissat B."/>
            <person name="Hilden K.S."/>
            <person name="Hope R."/>
            <person name="Hossain A."/>
            <person name="Karabika E."/>
            <person name="Karaffa L."/>
            <person name="Karanyi Z."/>
            <person name="Krasevec N."/>
            <person name="Kuo A."/>
            <person name="Kusch H."/>
            <person name="LaButti K."/>
            <person name="Lagendijk E.L."/>
            <person name="Lapidus A."/>
            <person name="Levasseur A."/>
            <person name="Lindquist E."/>
            <person name="Lipzen A."/>
            <person name="Logrieco A.F."/>
            <person name="MacCabe A."/>
            <person name="Maekelae M.R."/>
            <person name="Malavazi I."/>
            <person name="Melin P."/>
            <person name="Meyer V."/>
            <person name="Mielnichuk N."/>
            <person name="Miskei M."/>
            <person name="Molnar A.P."/>
            <person name="Mule G."/>
            <person name="Ngan C.Y."/>
            <person name="Orejas M."/>
            <person name="Orosz E."/>
            <person name="Ouedraogo J.P."/>
            <person name="Overkamp K.M."/>
            <person name="Park H.-S."/>
            <person name="Perrone G."/>
            <person name="Piumi F."/>
            <person name="Punt P.J."/>
            <person name="Ram A.F."/>
            <person name="Ramon A."/>
            <person name="Rauscher S."/>
            <person name="Record E."/>
            <person name="Riano-Pachon D.M."/>
            <person name="Robert V."/>
            <person name="Roehrig J."/>
            <person name="Ruller R."/>
            <person name="Salamov A."/>
            <person name="Salih N.S."/>
            <person name="Samson R.A."/>
            <person name="Sandor E."/>
            <person name="Sanguinetti M."/>
            <person name="Schuetze T."/>
            <person name="Sepcic K."/>
            <person name="Shelest E."/>
            <person name="Sherlock G."/>
            <person name="Sophianopoulou V."/>
            <person name="Squina F.M."/>
            <person name="Sun H."/>
            <person name="Susca A."/>
            <person name="Todd R.B."/>
            <person name="Tsang A."/>
            <person name="Unkles S.E."/>
            <person name="van de Wiele N."/>
            <person name="van Rossen-Uffink D."/>
            <person name="Oliveira J.V."/>
            <person name="Vesth T.C."/>
            <person name="Visser J."/>
            <person name="Yu J.-H."/>
            <person name="Zhou M."/>
            <person name="Andersen M.R."/>
            <person name="Archer D.B."/>
            <person name="Baker S.E."/>
            <person name="Benoit I."/>
            <person name="Brakhage A.A."/>
            <person name="Braus G.H."/>
            <person name="Fischer R."/>
            <person name="Frisvad J.C."/>
            <person name="Goldman G.H."/>
            <person name="Houbraken J."/>
            <person name="Oakley B."/>
            <person name="Pocsi I."/>
            <person name="Scazzocchio C."/>
            <person name="Seiboth B."/>
            <person name="vanKuyk P.A."/>
            <person name="Wortman J."/>
            <person name="Dyer P.S."/>
            <person name="Grigoriev I.V."/>
        </authorList>
    </citation>
    <scope>NUCLEOTIDE SEQUENCE [LARGE SCALE GENOMIC DNA]</scope>
    <source>
        <strain evidence="12">ITEM 5010</strain>
    </source>
</reference>
<feature type="signal peptide" evidence="10">
    <location>
        <begin position="1"/>
        <end position="19"/>
    </location>
</feature>
<keyword evidence="9" id="KW-0812">Transmembrane</keyword>
<comment type="similarity">
    <text evidence="2">Belongs to the glycosyl hydrolase 76 family.</text>
</comment>
<evidence type="ECO:0000256" key="10">
    <source>
        <dbReference type="SAM" id="SignalP"/>
    </source>
</evidence>
<dbReference type="EMBL" id="KV907507">
    <property type="protein sequence ID" value="OOF92581.1"/>
    <property type="molecule type" value="Genomic_DNA"/>
</dbReference>
<keyword evidence="9" id="KW-0472">Membrane</keyword>
<evidence type="ECO:0000256" key="7">
    <source>
        <dbReference type="ARBA" id="ARBA00023295"/>
    </source>
</evidence>
<sequence length="528" mass="57007">MRVRQLGWRALLLAGCVSAIDFNITKTDTIKDAATIELKNLLADADFNGTVNPIYSSGYPEGMLYMSLIPYWNATGNTTYNDIIIERMHNQSEGIYSGIWEEIDVLTSDFVSWGLAAVAAAEVDFPGSPTNSSWLAWAKKVAYTLDLTINQGSVCNGGLYDDESDEHGTQFDWFDNGAYFQLASRIASASSGSDQGTYAEYAASAWSWSEKNGMVNTTAWTVSEMVSNTTANASTCAAVDTSRWTWAYGLYLSGAAHMYHATKSDVWMTRTEGLLNSTLDTFFVNDIMVEVGYDSSSMGTAEQSTMSIFPFKGFLALCLASVAKLMPDLADRIVPLLEDTAVAVAEQCDGTSNQTVCGSDWGSSKYNNDTSFENTWNAANVFTSKLLAPETSKSGNSTSSGNSKSGDTSKSTKSEKGISKAVIAGAVVAAAAGVALIVAAIVFALRRNQRRIPVPTKEPEEPYSLAQTRRGPAEMAQTRYVPEMYNGMTTELPGRVDASATRYDPHEMDSAAVSELGARGHGSRYELS</sequence>
<evidence type="ECO:0000313" key="12">
    <source>
        <dbReference type="Proteomes" id="UP000188318"/>
    </source>
</evidence>
<dbReference type="AlphaFoldDB" id="A0A1R3RDM5"/>
<evidence type="ECO:0000256" key="4">
    <source>
        <dbReference type="ARBA" id="ARBA00022729"/>
    </source>
</evidence>
<keyword evidence="6" id="KW-0325">Glycoprotein</keyword>
<dbReference type="PANTHER" id="PTHR12145">
    <property type="entry name" value="MANNAN ENDO-1,6-ALPHA-MANNOSIDASE DCW1"/>
    <property type="match status" value="1"/>
</dbReference>
<dbReference type="STRING" id="602072.A0A1R3RDM5"/>
<evidence type="ECO:0000256" key="2">
    <source>
        <dbReference type="ARBA" id="ARBA00009699"/>
    </source>
</evidence>
<name>A0A1R3RDM5_ASPC5</name>
<evidence type="ECO:0000256" key="8">
    <source>
        <dbReference type="SAM" id="MobiDB-lite"/>
    </source>
</evidence>
<keyword evidence="4 10" id="KW-0732">Signal</keyword>
<feature type="region of interest" description="Disordered" evidence="8">
    <location>
        <begin position="499"/>
        <end position="528"/>
    </location>
</feature>
<feature type="compositionally biased region" description="Low complexity" evidence="8">
    <location>
        <begin position="390"/>
        <end position="409"/>
    </location>
</feature>